<sequence>MNLFGWNSVLWGSLVPVMVALAALLFGARARRQR</sequence>
<keyword evidence="1" id="KW-1133">Transmembrane helix</keyword>
<name>A0A4U9D5K8_RAOTE</name>
<dbReference type="Proteomes" id="UP000339249">
    <property type="component" value="Unassembled WGS sequence"/>
</dbReference>
<evidence type="ECO:0000313" key="2">
    <source>
        <dbReference type="EMBL" id="VTN11055.1"/>
    </source>
</evidence>
<dbReference type="EMBL" id="CABDVU010000001">
    <property type="protein sequence ID" value="VTN11055.1"/>
    <property type="molecule type" value="Genomic_DNA"/>
</dbReference>
<feature type="transmembrane region" description="Helical" evidence="1">
    <location>
        <begin position="6"/>
        <end position="28"/>
    </location>
</feature>
<organism evidence="2 3">
    <name type="scientific">Raoultella terrigena</name>
    <name type="common">Klebsiella terrigena</name>
    <dbReference type="NCBI Taxonomy" id="577"/>
    <lineage>
        <taxon>Bacteria</taxon>
        <taxon>Pseudomonadati</taxon>
        <taxon>Pseudomonadota</taxon>
        <taxon>Gammaproteobacteria</taxon>
        <taxon>Enterobacterales</taxon>
        <taxon>Enterobacteriaceae</taxon>
        <taxon>Klebsiella/Raoultella group</taxon>
        <taxon>Raoultella</taxon>
    </lineage>
</organism>
<dbReference type="AlphaFoldDB" id="A0A4U9D5K8"/>
<evidence type="ECO:0000256" key="1">
    <source>
        <dbReference type="SAM" id="Phobius"/>
    </source>
</evidence>
<protein>
    <submittedName>
        <fullName evidence="2">Uncharacterized protein</fullName>
    </submittedName>
</protein>
<accession>A0A4U9D5K8</accession>
<keyword evidence="1" id="KW-0472">Membrane</keyword>
<evidence type="ECO:0000313" key="3">
    <source>
        <dbReference type="Proteomes" id="UP000339249"/>
    </source>
</evidence>
<reference evidence="2 3" key="1">
    <citation type="submission" date="2019-04" db="EMBL/GenBank/DDBJ databases">
        <authorList>
            <consortium name="Pathogen Informatics"/>
        </authorList>
    </citation>
    <scope>NUCLEOTIDE SEQUENCE [LARGE SCALE GENOMIC DNA]</scope>
    <source>
        <strain evidence="2 3">NCTC9185</strain>
    </source>
</reference>
<keyword evidence="1" id="KW-0812">Transmembrane</keyword>
<gene>
    <name evidence="2" type="ORF">NCTC9185_02998</name>
</gene>
<proteinExistence type="predicted"/>